<dbReference type="PANTHER" id="PTHR43158">
    <property type="entry name" value="SKFA PEPTIDE EXPORT ATP-BINDING PROTEIN SKFE"/>
    <property type="match status" value="1"/>
</dbReference>
<dbReference type="GO" id="GO:0005524">
    <property type="term" value="F:ATP binding"/>
    <property type="evidence" value="ECO:0007669"/>
    <property type="project" value="UniProtKB-KW"/>
</dbReference>
<proteinExistence type="predicted"/>
<dbReference type="InterPro" id="IPR003593">
    <property type="entry name" value="AAA+_ATPase"/>
</dbReference>
<evidence type="ECO:0000313" key="4">
    <source>
        <dbReference type="EMBL" id="ODG93896.1"/>
    </source>
</evidence>
<comment type="caution">
    <text evidence="4">The sequence shown here is derived from an EMBL/GenBank/DDBJ whole genome shotgun (WGS) entry which is preliminary data.</text>
</comment>
<keyword evidence="1" id="KW-0547">Nucleotide-binding</keyword>
<protein>
    <submittedName>
        <fullName evidence="4">Multidrug ABC transporter ATP-binding protein</fullName>
    </submittedName>
</protein>
<dbReference type="PANTHER" id="PTHR43158:SF5">
    <property type="entry name" value="ABC TRANSPORTER, ATP-BINDING PROTEIN"/>
    <property type="match status" value="1"/>
</dbReference>
<dbReference type="InterPro" id="IPR003439">
    <property type="entry name" value="ABC_transporter-like_ATP-bd"/>
</dbReference>
<evidence type="ECO:0000259" key="3">
    <source>
        <dbReference type="PROSITE" id="PS50893"/>
    </source>
</evidence>
<dbReference type="PROSITE" id="PS00211">
    <property type="entry name" value="ABC_TRANSPORTER_1"/>
    <property type="match status" value="1"/>
</dbReference>
<accession>A0ABX2ZXH4</accession>
<keyword evidence="5" id="KW-1185">Reference proteome</keyword>
<evidence type="ECO:0000256" key="2">
    <source>
        <dbReference type="ARBA" id="ARBA00022840"/>
    </source>
</evidence>
<evidence type="ECO:0000256" key="1">
    <source>
        <dbReference type="ARBA" id="ARBA00022741"/>
    </source>
</evidence>
<gene>
    <name evidence="4" type="ORF">BED47_01630</name>
</gene>
<dbReference type="EMBL" id="MDKC01000001">
    <property type="protein sequence ID" value="ODG93896.1"/>
    <property type="molecule type" value="Genomic_DNA"/>
</dbReference>
<dbReference type="Gene3D" id="3.40.50.300">
    <property type="entry name" value="P-loop containing nucleotide triphosphate hydrolases"/>
    <property type="match status" value="1"/>
</dbReference>
<dbReference type="Proteomes" id="UP000094580">
    <property type="component" value="Unassembled WGS sequence"/>
</dbReference>
<organism evidence="4 5">
    <name type="scientific">Gottfriedia luciferensis</name>
    <dbReference type="NCBI Taxonomy" id="178774"/>
    <lineage>
        <taxon>Bacteria</taxon>
        <taxon>Bacillati</taxon>
        <taxon>Bacillota</taxon>
        <taxon>Bacilli</taxon>
        <taxon>Bacillales</taxon>
        <taxon>Bacillaceae</taxon>
        <taxon>Gottfriedia</taxon>
    </lineage>
</organism>
<dbReference type="SUPFAM" id="SSF52540">
    <property type="entry name" value="P-loop containing nucleoside triphosphate hydrolases"/>
    <property type="match status" value="1"/>
</dbReference>
<dbReference type="InterPro" id="IPR027417">
    <property type="entry name" value="P-loop_NTPase"/>
</dbReference>
<keyword evidence="2 4" id="KW-0067">ATP-binding</keyword>
<dbReference type="PROSITE" id="PS50893">
    <property type="entry name" value="ABC_TRANSPORTER_2"/>
    <property type="match status" value="1"/>
</dbReference>
<dbReference type="SMART" id="SM00382">
    <property type="entry name" value="AAA"/>
    <property type="match status" value="1"/>
</dbReference>
<feature type="domain" description="ABC transporter" evidence="3">
    <location>
        <begin position="2"/>
        <end position="227"/>
    </location>
</feature>
<reference evidence="4 5" key="1">
    <citation type="submission" date="2016-07" db="EMBL/GenBank/DDBJ databases">
        <authorList>
            <person name="Townsley L."/>
            <person name="Shank E.A."/>
        </authorList>
    </citation>
    <scope>NUCLEOTIDE SEQUENCE [LARGE SCALE GENOMIC DNA]</scope>
    <source>
        <strain evidence="4 5">CH01</strain>
    </source>
</reference>
<dbReference type="CDD" id="cd03230">
    <property type="entry name" value="ABC_DR_subfamily_A"/>
    <property type="match status" value="1"/>
</dbReference>
<name>A0ABX2ZXH4_9BACI</name>
<sequence length="290" mass="33399">MIEIKNLTYGYKHTPVLTNFNLIETEPSIIALWGRNGTGKTTLMSLVAGHYKPNEGSIKVLGEEPYNNLNVLENICYIQENHPFGHNWRIDDLLKYGRYFHPEWDQEFAEHLVQVFELPMNKKITKFSKGMKTAVQIILGLASNAKITVLDEPTNGLDAVKRKLFYDALLESYEENPRLILLSTHHIEEIQPLCETIVVVNDGKVLFHEQMDVMREKGIILSGNIDSIEHVTKNISILESSKISSTKKVMIDELFTNEWKKIAEDHHLKIEKATLQDYLINKTKNKEVKR</sequence>
<dbReference type="Pfam" id="PF00005">
    <property type="entry name" value="ABC_tran"/>
    <property type="match status" value="1"/>
</dbReference>
<dbReference type="InterPro" id="IPR017871">
    <property type="entry name" value="ABC_transporter-like_CS"/>
</dbReference>
<dbReference type="RefSeq" id="WP_069032075.1">
    <property type="nucleotide sequence ID" value="NZ_MDKC01000001.1"/>
</dbReference>
<evidence type="ECO:0000313" key="5">
    <source>
        <dbReference type="Proteomes" id="UP000094580"/>
    </source>
</evidence>